<sequence length="504" mass="55715">MEEDPQERKASEETKGKSSFRERFKMFGCTLEIFYYKVVFFASYGAFGCLMTFLPLYFKQLGLSAAQTGILIGVRPLCQAIGAPFWGVLADKYKRRRAILLIGATAWLAKNMLILAVPSSHRDCVAIAGGTSHLVERDISVDSRENSIDLNNTLPTDLTHTGTLTPAVSYIIQVNKAELWNLFYILLVIVVVGEIFGSILHPLLDGCTVDYLGDERKSYGRLRTWGSVGMVVSNLIVGLVINHYTYEYCGEIQKRYSIAFYFFVAFMVLTMIFLVLVEIVYSEGQKELSLTVIKDLFDSREKFSFWLAAIALGIRDGFQADFNSWFLDDLKATSFEVGLAASLHFVFSALCFFLANYMLERFGYFMTIAGGVASYIILFICFSFAQSPWVAIVYYVAIGGVFAVFWTACVAYIGSIASPLAIGAAAQGILNGLFVGVGIGGGTILGGLLVSSIGMRAAYRVFAFFLALILLLFLGLQWSGRQKNSGDPISSYQPVPNQADDQEE</sequence>
<dbReference type="SUPFAM" id="SSF103473">
    <property type="entry name" value="MFS general substrate transporter"/>
    <property type="match status" value="1"/>
</dbReference>
<accession>A0A2B4SBB7</accession>
<dbReference type="InterPro" id="IPR036259">
    <property type="entry name" value="MFS_trans_sf"/>
</dbReference>
<feature type="transmembrane region" description="Helical" evidence="7">
    <location>
        <begin position="429"/>
        <end position="451"/>
    </location>
</feature>
<evidence type="ECO:0000256" key="6">
    <source>
        <dbReference type="SAM" id="MobiDB-lite"/>
    </source>
</evidence>
<keyword evidence="10" id="KW-1185">Reference proteome</keyword>
<dbReference type="GO" id="GO:0016020">
    <property type="term" value="C:membrane"/>
    <property type="evidence" value="ECO:0007669"/>
    <property type="project" value="UniProtKB-SubCell"/>
</dbReference>
<comment type="similarity">
    <text evidence="2">Belongs to the major facilitator superfamily. MFSD6 family.</text>
</comment>
<evidence type="ECO:0000256" key="3">
    <source>
        <dbReference type="ARBA" id="ARBA00022692"/>
    </source>
</evidence>
<feature type="transmembrane region" description="Helical" evidence="7">
    <location>
        <begin position="70"/>
        <end position="89"/>
    </location>
</feature>
<feature type="transmembrane region" description="Helical" evidence="7">
    <location>
        <begin position="258"/>
        <end position="281"/>
    </location>
</feature>
<evidence type="ECO:0000313" key="9">
    <source>
        <dbReference type="EMBL" id="PFX25867.1"/>
    </source>
</evidence>
<dbReference type="InterPro" id="IPR024989">
    <property type="entry name" value="MFS_assoc_dom"/>
</dbReference>
<organism evidence="9 10">
    <name type="scientific">Stylophora pistillata</name>
    <name type="common">Smooth cauliflower coral</name>
    <dbReference type="NCBI Taxonomy" id="50429"/>
    <lineage>
        <taxon>Eukaryota</taxon>
        <taxon>Metazoa</taxon>
        <taxon>Cnidaria</taxon>
        <taxon>Anthozoa</taxon>
        <taxon>Hexacorallia</taxon>
        <taxon>Scleractinia</taxon>
        <taxon>Astrocoeniina</taxon>
        <taxon>Pocilloporidae</taxon>
        <taxon>Stylophora</taxon>
    </lineage>
</organism>
<feature type="transmembrane region" description="Helical" evidence="7">
    <location>
        <begin position="391"/>
        <end position="417"/>
    </location>
</feature>
<dbReference type="InterPro" id="IPR051717">
    <property type="entry name" value="MFS_MFSD6"/>
</dbReference>
<dbReference type="Proteomes" id="UP000225706">
    <property type="component" value="Unassembled WGS sequence"/>
</dbReference>
<feature type="transmembrane region" description="Helical" evidence="7">
    <location>
        <begin position="182"/>
        <end position="204"/>
    </location>
</feature>
<evidence type="ECO:0000256" key="2">
    <source>
        <dbReference type="ARBA" id="ARBA00005241"/>
    </source>
</evidence>
<feature type="transmembrane region" description="Helical" evidence="7">
    <location>
        <begin position="224"/>
        <end position="246"/>
    </location>
</feature>
<dbReference type="AlphaFoldDB" id="A0A2B4SBB7"/>
<feature type="transmembrane region" description="Helical" evidence="7">
    <location>
        <begin position="457"/>
        <end position="476"/>
    </location>
</feature>
<dbReference type="PANTHER" id="PTHR16172:SF2">
    <property type="entry name" value="MAJOR FACILITATOR SUPERFAMILY DOMAIN-CONTAINING PROTEIN 6"/>
    <property type="match status" value="1"/>
</dbReference>
<proteinExistence type="inferred from homology"/>
<protein>
    <submittedName>
        <fullName evidence="9">Major facilitator superfamily domain-containing protein 6</fullName>
    </submittedName>
</protein>
<evidence type="ECO:0000256" key="1">
    <source>
        <dbReference type="ARBA" id="ARBA00004141"/>
    </source>
</evidence>
<dbReference type="EMBL" id="LSMT01000140">
    <property type="protein sequence ID" value="PFX25867.1"/>
    <property type="molecule type" value="Genomic_DNA"/>
</dbReference>
<keyword evidence="3 7" id="KW-0812">Transmembrane</keyword>
<evidence type="ECO:0000256" key="7">
    <source>
        <dbReference type="SAM" id="Phobius"/>
    </source>
</evidence>
<feature type="region of interest" description="Disordered" evidence="6">
    <location>
        <begin position="485"/>
        <end position="504"/>
    </location>
</feature>
<dbReference type="OrthoDB" id="10056177at2759"/>
<evidence type="ECO:0000313" key="10">
    <source>
        <dbReference type="Proteomes" id="UP000225706"/>
    </source>
</evidence>
<keyword evidence="4 7" id="KW-1133">Transmembrane helix</keyword>
<dbReference type="Pfam" id="PF12832">
    <property type="entry name" value="MFS_1_like"/>
    <property type="match status" value="1"/>
</dbReference>
<gene>
    <name evidence="9" type="primary">Mfsd6</name>
    <name evidence="9" type="ORF">AWC38_SpisGene9494</name>
</gene>
<evidence type="ECO:0000256" key="4">
    <source>
        <dbReference type="ARBA" id="ARBA00022989"/>
    </source>
</evidence>
<feature type="compositionally biased region" description="Polar residues" evidence="6">
    <location>
        <begin position="485"/>
        <end position="496"/>
    </location>
</feature>
<evidence type="ECO:0000256" key="5">
    <source>
        <dbReference type="ARBA" id="ARBA00023136"/>
    </source>
</evidence>
<dbReference type="Gene3D" id="1.20.1250.20">
    <property type="entry name" value="MFS general substrate transporter like domains"/>
    <property type="match status" value="3"/>
</dbReference>
<comment type="subcellular location">
    <subcellularLocation>
        <location evidence="1">Membrane</location>
        <topology evidence="1">Multi-pass membrane protein</topology>
    </subcellularLocation>
</comment>
<feature type="transmembrane region" description="Helical" evidence="7">
    <location>
        <begin position="33"/>
        <end position="58"/>
    </location>
</feature>
<comment type="caution">
    <text evidence="9">The sequence shown here is derived from an EMBL/GenBank/DDBJ whole genome shotgun (WGS) entry which is preliminary data.</text>
</comment>
<dbReference type="PANTHER" id="PTHR16172">
    <property type="entry name" value="MAJOR FACILITATOR SUPERFAMILY DOMAIN-CONTAINING PROTEIN 6-LIKE"/>
    <property type="match status" value="1"/>
</dbReference>
<reference evidence="10" key="1">
    <citation type="journal article" date="2017" name="bioRxiv">
        <title>Comparative analysis of the genomes of Stylophora pistillata and Acropora digitifera provides evidence for extensive differences between species of corals.</title>
        <authorList>
            <person name="Voolstra C.R."/>
            <person name="Li Y."/>
            <person name="Liew Y.J."/>
            <person name="Baumgarten S."/>
            <person name="Zoccola D."/>
            <person name="Flot J.-F."/>
            <person name="Tambutte S."/>
            <person name="Allemand D."/>
            <person name="Aranda M."/>
        </authorList>
    </citation>
    <scope>NUCLEOTIDE SEQUENCE [LARGE SCALE GENOMIC DNA]</scope>
</reference>
<feature type="transmembrane region" description="Helical" evidence="7">
    <location>
        <begin position="362"/>
        <end position="385"/>
    </location>
</feature>
<feature type="domain" description="Major facilitator superfamily associated" evidence="8">
    <location>
        <begin position="35"/>
        <end position="460"/>
    </location>
</feature>
<feature type="transmembrane region" description="Helical" evidence="7">
    <location>
        <begin position="337"/>
        <end position="355"/>
    </location>
</feature>
<evidence type="ECO:0000259" key="8">
    <source>
        <dbReference type="Pfam" id="PF12832"/>
    </source>
</evidence>
<name>A0A2B4SBB7_STYPI</name>
<keyword evidence="5 7" id="KW-0472">Membrane</keyword>